<dbReference type="AlphaFoldDB" id="A0A6S9YFJ7"/>
<reference evidence="2" key="1">
    <citation type="submission" date="2021-01" db="EMBL/GenBank/DDBJ databases">
        <authorList>
            <person name="Corre E."/>
            <person name="Pelletier E."/>
            <person name="Niang G."/>
            <person name="Scheremetjew M."/>
            <person name="Finn R."/>
            <person name="Kale V."/>
            <person name="Holt S."/>
            <person name="Cochrane G."/>
            <person name="Meng A."/>
            <person name="Brown T."/>
            <person name="Cohen L."/>
        </authorList>
    </citation>
    <scope>NUCLEOTIDE SEQUENCE</scope>
    <source>
        <strain evidence="2">CCMP645</strain>
    </source>
</reference>
<feature type="region of interest" description="Disordered" evidence="1">
    <location>
        <begin position="43"/>
        <end position="77"/>
    </location>
</feature>
<accession>A0A6S9YFJ7</accession>
<evidence type="ECO:0000256" key="1">
    <source>
        <dbReference type="SAM" id="MobiDB-lite"/>
    </source>
</evidence>
<organism evidence="2">
    <name type="scientific">Chrysotila carterae</name>
    <name type="common">Marine alga</name>
    <name type="synonym">Syracosphaera carterae</name>
    <dbReference type="NCBI Taxonomy" id="13221"/>
    <lineage>
        <taxon>Eukaryota</taxon>
        <taxon>Haptista</taxon>
        <taxon>Haptophyta</taxon>
        <taxon>Prymnesiophyceae</taxon>
        <taxon>Isochrysidales</taxon>
        <taxon>Isochrysidaceae</taxon>
        <taxon>Chrysotila</taxon>
    </lineage>
</organism>
<evidence type="ECO:0000313" key="2">
    <source>
        <dbReference type="EMBL" id="CAE0771060.1"/>
    </source>
</evidence>
<dbReference type="EMBL" id="HBIZ01037128">
    <property type="protein sequence ID" value="CAE0771061.1"/>
    <property type="molecule type" value="Transcribed_RNA"/>
</dbReference>
<proteinExistence type="predicted"/>
<sequence>MVFSASPRFSPQVHANTSGAVADFELEVDAVLKAPDEAFDAAVYPTSSVPSPPDDLSAERTSSAGCSTDHARATGGIDQFLEVTDDEDEGVATSERENPGSDDYDEVVAEADAEDLIEQTEYHVHKLIRGGPSEDGLKQLSLELRELKQLREEDTADACSIL</sequence>
<gene>
    <name evidence="2" type="ORF">PCAR00345_LOCUS23672</name>
    <name evidence="3" type="ORF">PCAR00345_LOCUS23673</name>
</gene>
<name>A0A6S9YFJ7_CHRCT</name>
<evidence type="ECO:0000313" key="3">
    <source>
        <dbReference type="EMBL" id="CAE0771061.1"/>
    </source>
</evidence>
<protein>
    <submittedName>
        <fullName evidence="2">Uncharacterized protein</fullName>
    </submittedName>
</protein>
<dbReference type="EMBL" id="HBIZ01037127">
    <property type="protein sequence ID" value="CAE0771060.1"/>
    <property type="molecule type" value="Transcribed_RNA"/>
</dbReference>